<keyword evidence="5" id="KW-0999">Mitochondrion inner membrane</keyword>
<keyword evidence="6" id="KW-0249">Electron transport</keyword>
<evidence type="ECO:0000256" key="4">
    <source>
        <dbReference type="ARBA" id="ARBA00022660"/>
    </source>
</evidence>
<evidence type="ECO:0000256" key="3">
    <source>
        <dbReference type="ARBA" id="ARBA00022448"/>
    </source>
</evidence>
<accession>A0A7J6F9W4</accession>
<feature type="non-terminal residue" evidence="9">
    <location>
        <position position="387"/>
    </location>
</feature>
<evidence type="ECO:0000256" key="8">
    <source>
        <dbReference type="ARBA" id="ARBA00023136"/>
    </source>
</evidence>
<evidence type="ECO:0000256" key="6">
    <source>
        <dbReference type="ARBA" id="ARBA00022982"/>
    </source>
</evidence>
<proteinExistence type="inferred from homology"/>
<comment type="subcellular location">
    <subcellularLocation>
        <location evidence="1">Mitochondrion inner membrane</location>
        <topology evidence="1">Peripheral membrane protein</topology>
        <orientation evidence="1">Matrix side</orientation>
    </subcellularLocation>
</comment>
<keyword evidence="7" id="KW-0496">Mitochondrion</keyword>
<sequence length="387" mass="43337">SSLLQLQDAIAQSISSTTSSSSLRLSLNRNSELFASSPHGSLLAKVKQTTGIVGLDVVPNARQVLIELYNKTLKEVEAILADEGYRKAMEHFTRQRLKVCEEEEDWEVIEKRLACGQVEELIKEARNELTLIGKMIGIGMATPVEPANGIRTPGKHYYSMWQTLFELDTKYVPIKPIGHGAYGIVCSSIDSSLFPSILTPNRRSLFHSPNPKMMNRYFHRFGFLIVFHRWPFLSGLNPKRPPESSSPNASSLLQLQDAIAQSISSTTSSSSLRLSLNRNNELFASSPHGSLLAKVKQTTGIVGLDVVPNARQVLIELYNKTLKEVEAILADEGYRKAMEHFTRQRLKVCEEEEDWEVIEKRLACGQVEELIKEARNELTLIGKMIGL</sequence>
<dbReference type="Pfam" id="PF04716">
    <property type="entry name" value="ETC_C1_NDUFA5"/>
    <property type="match status" value="2"/>
</dbReference>
<dbReference type="EMBL" id="JAATIQ010000256">
    <property type="protein sequence ID" value="KAF4366550.1"/>
    <property type="molecule type" value="Genomic_DNA"/>
</dbReference>
<keyword evidence="10" id="KW-1185">Reference proteome</keyword>
<dbReference type="Proteomes" id="UP000583929">
    <property type="component" value="Unassembled WGS sequence"/>
</dbReference>
<evidence type="ECO:0000256" key="7">
    <source>
        <dbReference type="ARBA" id="ARBA00023128"/>
    </source>
</evidence>
<organism evidence="9 10">
    <name type="scientific">Cannabis sativa</name>
    <name type="common">Hemp</name>
    <name type="synonym">Marijuana</name>
    <dbReference type="NCBI Taxonomy" id="3483"/>
    <lineage>
        <taxon>Eukaryota</taxon>
        <taxon>Viridiplantae</taxon>
        <taxon>Streptophyta</taxon>
        <taxon>Embryophyta</taxon>
        <taxon>Tracheophyta</taxon>
        <taxon>Spermatophyta</taxon>
        <taxon>Magnoliopsida</taxon>
        <taxon>eudicotyledons</taxon>
        <taxon>Gunneridae</taxon>
        <taxon>Pentapetalae</taxon>
        <taxon>rosids</taxon>
        <taxon>fabids</taxon>
        <taxon>Rosales</taxon>
        <taxon>Cannabaceae</taxon>
        <taxon>Cannabis</taxon>
    </lineage>
</organism>
<evidence type="ECO:0000313" key="10">
    <source>
        <dbReference type="Proteomes" id="UP000583929"/>
    </source>
</evidence>
<name>A0A7J6F9W4_CANSA</name>
<dbReference type="Gene3D" id="3.30.200.20">
    <property type="entry name" value="Phosphorylase Kinase, domain 1"/>
    <property type="match status" value="1"/>
</dbReference>
<dbReference type="GO" id="GO:0022904">
    <property type="term" value="P:respiratory electron transport chain"/>
    <property type="evidence" value="ECO:0007669"/>
    <property type="project" value="InterPro"/>
</dbReference>
<evidence type="ECO:0000256" key="5">
    <source>
        <dbReference type="ARBA" id="ARBA00022792"/>
    </source>
</evidence>
<gene>
    <name evidence="9" type="ORF">G4B88_023899</name>
</gene>
<keyword evidence="8" id="KW-0472">Membrane</keyword>
<dbReference type="InterPro" id="IPR006806">
    <property type="entry name" value="NDUFA5"/>
</dbReference>
<evidence type="ECO:0000256" key="1">
    <source>
        <dbReference type="ARBA" id="ARBA00004443"/>
    </source>
</evidence>
<dbReference type="AlphaFoldDB" id="A0A7J6F9W4"/>
<evidence type="ECO:0000313" key="9">
    <source>
        <dbReference type="EMBL" id="KAF4366550.1"/>
    </source>
</evidence>
<keyword evidence="4" id="KW-0679">Respiratory chain</keyword>
<reference evidence="9 10" key="1">
    <citation type="journal article" date="2020" name="bioRxiv">
        <title>Sequence and annotation of 42 cannabis genomes reveals extensive copy number variation in cannabinoid synthesis and pathogen resistance genes.</title>
        <authorList>
            <person name="Mckernan K.J."/>
            <person name="Helbert Y."/>
            <person name="Kane L.T."/>
            <person name="Ebling H."/>
            <person name="Zhang L."/>
            <person name="Liu B."/>
            <person name="Eaton Z."/>
            <person name="Mclaughlin S."/>
            <person name="Kingan S."/>
            <person name="Baybayan P."/>
            <person name="Concepcion G."/>
            <person name="Jordan M."/>
            <person name="Riva A."/>
            <person name="Barbazuk W."/>
            <person name="Harkins T."/>
        </authorList>
    </citation>
    <scope>NUCLEOTIDE SEQUENCE [LARGE SCALE GENOMIC DNA]</scope>
    <source>
        <strain evidence="10">cv. Jamaican Lion 4</strain>
        <tissue evidence="9">Leaf</tissue>
    </source>
</reference>
<dbReference type="PANTHER" id="PTHR12653">
    <property type="entry name" value="NADH-UBIQUINONE OXIDOREDUCTASE 13 KD-B SUBUNIT"/>
    <property type="match status" value="1"/>
</dbReference>
<evidence type="ECO:0000256" key="2">
    <source>
        <dbReference type="ARBA" id="ARBA00010261"/>
    </source>
</evidence>
<dbReference type="GO" id="GO:0005743">
    <property type="term" value="C:mitochondrial inner membrane"/>
    <property type="evidence" value="ECO:0007669"/>
    <property type="project" value="UniProtKB-SubCell"/>
</dbReference>
<dbReference type="PANTHER" id="PTHR12653:SF0">
    <property type="entry name" value="NADH DEHYDROGENASE [UBIQUINONE] 1 ALPHA SUBCOMPLEX SUBUNIT 5"/>
    <property type="match status" value="1"/>
</dbReference>
<comment type="similarity">
    <text evidence="2">Belongs to the complex I NDUFA5 subunit family.</text>
</comment>
<comment type="caution">
    <text evidence="9">The sequence shown here is derived from an EMBL/GenBank/DDBJ whole genome shotgun (WGS) entry which is preliminary data.</text>
</comment>
<protein>
    <submittedName>
        <fullName evidence="9">Uncharacterized protein</fullName>
    </submittedName>
</protein>
<keyword evidence="3" id="KW-0813">Transport</keyword>